<dbReference type="Pfam" id="PF22461">
    <property type="entry name" value="SLBB_2"/>
    <property type="match status" value="1"/>
</dbReference>
<keyword evidence="7 15" id="KW-0288">FMN</keyword>
<comment type="function">
    <text evidence="15">Core subunit of the mitochondrial membrane respiratory chain NADH dehydrogenase (Complex I) which catalyzes electron transfer from NADH through the respiratory chain, using ubiquinone as an electron acceptor. Essential for the catalytic activity and assembly of complex I.</text>
</comment>
<comment type="cofactor">
    <cofactor evidence="1 15">
        <name>FMN</name>
        <dbReference type="ChEBI" id="CHEBI:58210"/>
    </cofactor>
</comment>
<evidence type="ECO:0000256" key="2">
    <source>
        <dbReference type="ARBA" id="ARBA00001966"/>
    </source>
</evidence>
<keyword evidence="18" id="KW-1185">Reference proteome</keyword>
<dbReference type="InterPro" id="IPR037225">
    <property type="entry name" value="Nuo51_FMN-bd_sf"/>
</dbReference>
<comment type="caution">
    <text evidence="17">The sequence shown here is derived from an EMBL/GenBank/DDBJ whole genome shotgun (WGS) entry which is preliminary data.</text>
</comment>
<keyword evidence="15" id="KW-0679">Respiratory chain</keyword>
<evidence type="ECO:0000313" key="17">
    <source>
        <dbReference type="EMBL" id="KAJ9581982.1"/>
    </source>
</evidence>
<evidence type="ECO:0000256" key="9">
    <source>
        <dbReference type="ARBA" id="ARBA00022967"/>
    </source>
</evidence>
<comment type="cofactor">
    <cofactor evidence="2 15">
        <name>[4Fe-4S] cluster</name>
        <dbReference type="ChEBI" id="CHEBI:49883"/>
    </cofactor>
</comment>
<dbReference type="SUPFAM" id="SSF142019">
    <property type="entry name" value="Nqo1 FMN-binding domain-like"/>
    <property type="match status" value="1"/>
</dbReference>
<evidence type="ECO:0000256" key="12">
    <source>
        <dbReference type="ARBA" id="ARBA00023027"/>
    </source>
</evidence>
<evidence type="ECO:0000256" key="13">
    <source>
        <dbReference type="ARBA" id="ARBA00046881"/>
    </source>
</evidence>
<proteinExistence type="inferred from homology"/>
<evidence type="ECO:0000256" key="4">
    <source>
        <dbReference type="ARBA" id="ARBA00022402"/>
    </source>
</evidence>
<keyword evidence="9" id="KW-1278">Translocase</keyword>
<comment type="similarity">
    <text evidence="3 15">Belongs to the complex I 51 kDa subunit family.</text>
</comment>
<dbReference type="Gene3D" id="3.40.50.11540">
    <property type="entry name" value="NADH-ubiquinone oxidoreductase 51kDa subunit"/>
    <property type="match status" value="1"/>
</dbReference>
<reference evidence="17" key="1">
    <citation type="journal article" date="2023" name="IScience">
        <title>Live-bearing cockroach genome reveals convergent evolutionary mechanisms linked to viviparity in insects and beyond.</title>
        <authorList>
            <person name="Fouks B."/>
            <person name="Harrison M.C."/>
            <person name="Mikhailova A.A."/>
            <person name="Marchal E."/>
            <person name="English S."/>
            <person name="Carruthers M."/>
            <person name="Jennings E.C."/>
            <person name="Chiamaka E.L."/>
            <person name="Frigard R.A."/>
            <person name="Pippel M."/>
            <person name="Attardo G.M."/>
            <person name="Benoit J.B."/>
            <person name="Bornberg-Bauer E."/>
            <person name="Tobe S.S."/>
        </authorList>
    </citation>
    <scope>NUCLEOTIDE SEQUENCE</scope>
    <source>
        <strain evidence="17">Stay&amp;Tobe</strain>
    </source>
</reference>
<dbReference type="FunFam" id="3.40.50.11540:FF:000001">
    <property type="entry name" value="NADH dehydrogenase [ubiquinone] flavoprotein 1, mitochondrial"/>
    <property type="match status" value="1"/>
</dbReference>
<keyword evidence="15" id="KW-0496">Mitochondrion</keyword>
<evidence type="ECO:0000313" key="18">
    <source>
        <dbReference type="Proteomes" id="UP001233999"/>
    </source>
</evidence>
<dbReference type="InterPro" id="IPR019575">
    <property type="entry name" value="Nuop51_4Fe4S-bd"/>
</dbReference>
<keyword evidence="15" id="KW-0813">Transport</keyword>
<dbReference type="Pfam" id="PF10589">
    <property type="entry name" value="NADH_4Fe-4S"/>
    <property type="match status" value="1"/>
</dbReference>
<gene>
    <name evidence="17" type="ORF">L9F63_003672</name>
</gene>
<dbReference type="PROSITE" id="PS00645">
    <property type="entry name" value="COMPLEX1_51K_2"/>
    <property type="match status" value="1"/>
</dbReference>
<dbReference type="FunFam" id="3.10.20.600:FF:000001">
    <property type="entry name" value="NADH dehydrogenase [ubiquinone] flavoprotein 1, mitochondrial"/>
    <property type="match status" value="1"/>
</dbReference>
<evidence type="ECO:0000256" key="7">
    <source>
        <dbReference type="ARBA" id="ARBA00022643"/>
    </source>
</evidence>
<evidence type="ECO:0000256" key="8">
    <source>
        <dbReference type="ARBA" id="ARBA00022723"/>
    </source>
</evidence>
<keyword evidence="15" id="KW-0809">Transit peptide</keyword>
<accession>A0AAD8E9U2</accession>
<keyword evidence="6 15" id="KW-0285">Flavoprotein</keyword>
<evidence type="ECO:0000256" key="15">
    <source>
        <dbReference type="RuleBase" id="RU364066"/>
    </source>
</evidence>
<feature type="domain" description="NADH-ubiquinone oxidoreductase 51kDa subunit iron-sulphur binding" evidence="16">
    <location>
        <begin position="363"/>
        <end position="408"/>
    </location>
</feature>
<dbReference type="InterPro" id="IPR054765">
    <property type="entry name" value="SLBB_dom"/>
</dbReference>
<dbReference type="GO" id="GO:0005743">
    <property type="term" value="C:mitochondrial inner membrane"/>
    <property type="evidence" value="ECO:0007669"/>
    <property type="project" value="UniProtKB-SubCell"/>
</dbReference>
<dbReference type="NCBIfam" id="TIGR01959">
    <property type="entry name" value="nuoF_fam"/>
    <property type="match status" value="1"/>
</dbReference>
<dbReference type="InterPro" id="IPR011537">
    <property type="entry name" value="NADH-UbQ_OxRdtase_suF"/>
</dbReference>
<dbReference type="Gene3D" id="1.20.1440.230">
    <property type="entry name" value="NADH-ubiquinone oxidoreductase 51kDa subunit, iron-sulphur binding domain"/>
    <property type="match status" value="1"/>
</dbReference>
<protein>
    <recommendedName>
        <fullName evidence="4 15">NADH dehydrogenase [ubiquinone] flavoprotein 1, mitochondrial</fullName>
        <ecNumber evidence="15">7.1.1.2</ecNumber>
    </recommendedName>
</protein>
<dbReference type="GO" id="GO:0051539">
    <property type="term" value="F:4 iron, 4 sulfur cluster binding"/>
    <property type="evidence" value="ECO:0007669"/>
    <property type="project" value="UniProtKB-UniRule"/>
</dbReference>
<keyword evidence="11 15" id="KW-0411">Iron-sulfur</keyword>
<keyword evidence="8 15" id="KW-0479">Metal-binding</keyword>
<dbReference type="SUPFAM" id="SSF142984">
    <property type="entry name" value="Nqo1 middle domain-like"/>
    <property type="match status" value="1"/>
</dbReference>
<evidence type="ECO:0000256" key="5">
    <source>
        <dbReference type="ARBA" id="ARBA00022485"/>
    </source>
</evidence>
<evidence type="ECO:0000256" key="1">
    <source>
        <dbReference type="ARBA" id="ARBA00001917"/>
    </source>
</evidence>
<keyword evidence="12 15" id="KW-0520">NAD</keyword>
<keyword evidence="10 15" id="KW-0408">Iron</keyword>
<keyword evidence="15" id="KW-0249">Electron transport</keyword>
<dbReference type="Gene3D" id="3.10.20.600">
    <property type="match status" value="1"/>
</dbReference>
<dbReference type="Pfam" id="PF01512">
    <property type="entry name" value="Complex1_51K"/>
    <property type="match status" value="1"/>
</dbReference>
<dbReference type="SMART" id="SM00928">
    <property type="entry name" value="NADH_4Fe-4S"/>
    <property type="match status" value="1"/>
</dbReference>
<dbReference type="PANTHER" id="PTHR11780:SF10">
    <property type="entry name" value="NADH DEHYDROGENASE [UBIQUINONE] FLAVOPROTEIN 1, MITOCHONDRIAL"/>
    <property type="match status" value="1"/>
</dbReference>
<keyword evidence="5 15" id="KW-0004">4Fe-4S</keyword>
<dbReference type="AlphaFoldDB" id="A0AAD8E9U2"/>
<dbReference type="EC" id="7.1.1.2" evidence="15"/>
<dbReference type="GO" id="GO:0046872">
    <property type="term" value="F:metal ion binding"/>
    <property type="evidence" value="ECO:0007669"/>
    <property type="project" value="UniProtKB-KW"/>
</dbReference>
<comment type="catalytic activity">
    <reaction evidence="14">
        <text>a ubiquinone + NADH + 5 H(+)(in) = a ubiquinol + NAD(+) + 4 H(+)(out)</text>
        <dbReference type="Rhea" id="RHEA:29091"/>
        <dbReference type="Rhea" id="RHEA-COMP:9565"/>
        <dbReference type="Rhea" id="RHEA-COMP:9566"/>
        <dbReference type="ChEBI" id="CHEBI:15378"/>
        <dbReference type="ChEBI" id="CHEBI:16389"/>
        <dbReference type="ChEBI" id="CHEBI:17976"/>
        <dbReference type="ChEBI" id="CHEBI:57540"/>
        <dbReference type="ChEBI" id="CHEBI:57945"/>
        <dbReference type="EC" id="7.1.1.2"/>
    </reaction>
    <physiologicalReaction direction="left-to-right" evidence="14">
        <dbReference type="Rhea" id="RHEA:29092"/>
    </physiologicalReaction>
</comment>
<dbReference type="InterPro" id="IPR001949">
    <property type="entry name" value="NADH-UbQ_OxRdtase_51kDa_CS"/>
</dbReference>
<dbReference type="SUPFAM" id="SSF140490">
    <property type="entry name" value="Nqo1C-terminal domain-like"/>
    <property type="match status" value="1"/>
</dbReference>
<dbReference type="PROSITE" id="PS00644">
    <property type="entry name" value="COMPLEX1_51K_1"/>
    <property type="match status" value="1"/>
</dbReference>
<evidence type="ECO:0000256" key="3">
    <source>
        <dbReference type="ARBA" id="ARBA00007523"/>
    </source>
</evidence>
<dbReference type="InterPro" id="IPR050837">
    <property type="entry name" value="ComplexI_51kDa_subunit"/>
</dbReference>
<dbReference type="InterPro" id="IPR037207">
    <property type="entry name" value="Nuop51_4Fe4S-bd_sf"/>
</dbReference>
<evidence type="ECO:0000256" key="6">
    <source>
        <dbReference type="ARBA" id="ARBA00022630"/>
    </source>
</evidence>
<organism evidence="17 18">
    <name type="scientific">Diploptera punctata</name>
    <name type="common">Pacific beetle cockroach</name>
    <dbReference type="NCBI Taxonomy" id="6984"/>
    <lineage>
        <taxon>Eukaryota</taxon>
        <taxon>Metazoa</taxon>
        <taxon>Ecdysozoa</taxon>
        <taxon>Arthropoda</taxon>
        <taxon>Hexapoda</taxon>
        <taxon>Insecta</taxon>
        <taxon>Pterygota</taxon>
        <taxon>Neoptera</taxon>
        <taxon>Polyneoptera</taxon>
        <taxon>Dictyoptera</taxon>
        <taxon>Blattodea</taxon>
        <taxon>Blaberoidea</taxon>
        <taxon>Blaberidae</taxon>
        <taxon>Diplopterinae</taxon>
        <taxon>Diploptera</taxon>
    </lineage>
</organism>
<evidence type="ECO:0000256" key="10">
    <source>
        <dbReference type="ARBA" id="ARBA00023004"/>
    </source>
</evidence>
<evidence type="ECO:0000256" key="11">
    <source>
        <dbReference type="ARBA" id="ARBA00023014"/>
    </source>
</evidence>
<evidence type="ECO:0000256" key="14">
    <source>
        <dbReference type="ARBA" id="ARBA00048769"/>
    </source>
</evidence>
<comment type="subcellular location">
    <subcellularLocation>
        <location evidence="15">Mitochondrion inner membrane</location>
        <topology evidence="15">Peripheral membrane protein</topology>
        <orientation evidence="15">Matrix side</orientation>
    </subcellularLocation>
</comment>
<dbReference type="EMBL" id="JASPKZ010007832">
    <property type="protein sequence ID" value="KAJ9581982.1"/>
    <property type="molecule type" value="Genomic_DNA"/>
</dbReference>
<dbReference type="PANTHER" id="PTHR11780">
    <property type="entry name" value="NADH-UBIQUINONE OXIDOREDUCTASE FLAVOPROTEIN 1 NDUFV1"/>
    <property type="match status" value="1"/>
</dbReference>
<sequence length="461" mass="51066">MAQILFRKWNPILKPLKSHQIVNCYGFINIRTFLSDNDRLFTNLYGRYDWRLKEAMKRGIWYKTKEIILKGPEWIINEVKLSGIRGRGGAGFPAGLKWSFMQTPTPGVPRYLVVNGDEGEPGTCKDREILRHEPHLLLEGALIAGSALGANAAYIYIRGEFYNEAMNLQVAIAEAYQAGLLGCNACNSGYNFDIFVHRGAGAYICGEETALMESIEGKQGKPRLKPPFPAGIGLFGCPTTVNNVETISSTPVICRRGGNWFASFGRKQNTGTKLYNISGQVEKPCTVEEEMSIPMKVLIEKHAGGVVGGWNNLLAVIPGGASTPLIPKSVAENVIMDYDGLIEVKSSFGTGAITVITKQQDVVKAVEILLRFFAHESCGQCTPCREGLSWSHKIMQRFVIGNAKLSEIDMLFELSKQYENHTICALADGAAWAVQGFIRHFRGELVSRMKRHHKQSARCED</sequence>
<dbReference type="Proteomes" id="UP001233999">
    <property type="component" value="Unassembled WGS sequence"/>
</dbReference>
<comment type="subunit">
    <text evidence="13">Core subunit of respiratory chain NADH dehydrogenase (Complex I) which is composed of 45 different subunits. This is a component of the flavoprotein-sulfur (FP) fragment of the enzyme. Interacts with RAB5IF.</text>
</comment>
<dbReference type="GO" id="GO:0010181">
    <property type="term" value="F:FMN binding"/>
    <property type="evidence" value="ECO:0007669"/>
    <property type="project" value="InterPro"/>
</dbReference>
<dbReference type="GO" id="GO:0008137">
    <property type="term" value="F:NADH dehydrogenase (ubiquinone) activity"/>
    <property type="evidence" value="ECO:0007669"/>
    <property type="project" value="UniProtKB-EC"/>
</dbReference>
<keyword evidence="15" id="KW-0472">Membrane</keyword>
<dbReference type="GO" id="GO:0006120">
    <property type="term" value="P:mitochondrial electron transport, NADH to ubiquinone"/>
    <property type="evidence" value="ECO:0007669"/>
    <property type="project" value="UniProtKB-ARBA"/>
</dbReference>
<dbReference type="GO" id="GO:0051287">
    <property type="term" value="F:NAD binding"/>
    <property type="evidence" value="ECO:0007669"/>
    <property type="project" value="UniProtKB-UniRule"/>
</dbReference>
<keyword evidence="15" id="KW-0999">Mitochondrion inner membrane</keyword>
<reference evidence="17" key="2">
    <citation type="submission" date="2023-05" db="EMBL/GenBank/DDBJ databases">
        <authorList>
            <person name="Fouks B."/>
        </authorList>
    </citation>
    <scope>NUCLEOTIDE SEQUENCE</scope>
    <source>
        <strain evidence="17">Stay&amp;Tobe</strain>
        <tissue evidence="17">Testes</tissue>
    </source>
</reference>
<dbReference type="InterPro" id="IPR011538">
    <property type="entry name" value="Nuo51_FMN-bd"/>
</dbReference>
<name>A0AAD8E9U2_DIPPU</name>
<dbReference type="NCBIfam" id="NF010120">
    <property type="entry name" value="PRK13596.1"/>
    <property type="match status" value="1"/>
</dbReference>
<dbReference type="FunFam" id="1.20.1440.230:FF:000001">
    <property type="entry name" value="Mitochondrial NADH dehydrogenase flavoprotein 1"/>
    <property type="match status" value="1"/>
</dbReference>
<evidence type="ECO:0000259" key="16">
    <source>
        <dbReference type="SMART" id="SM00928"/>
    </source>
</evidence>